<name>A0ACC5R9X9_9HYPH</name>
<reference evidence="1" key="1">
    <citation type="submission" date="2021-01" db="EMBL/GenBank/DDBJ databases">
        <authorList>
            <person name="Sun Q."/>
        </authorList>
    </citation>
    <scope>NUCLEOTIDE SEQUENCE</scope>
    <source>
        <strain evidence="1">YIM B02566</strain>
    </source>
</reference>
<evidence type="ECO:0000313" key="2">
    <source>
        <dbReference type="Proteomes" id="UP000616151"/>
    </source>
</evidence>
<keyword evidence="2" id="KW-1185">Reference proteome</keyword>
<accession>A0ACC5R9X9</accession>
<sequence length="263" mass="28184">MTSLSPAAIDQAASLFAKARLERGIVDGLPPDLAPATITEAYAIQAKLAEKLGWAVGGWFCGCTNRAIQEQLGLAEPYCAPLFRHLIYRAPAVLDSKDFAPIVLECEFSFILARDLPARPLPYELGDVQAAIATLHPSIEVVAGTLKNWRQQPPFTIIADNGVDGALVLGEGKSDWRNHDLARVPVELIVDGDPVQKGYGANVLGNPLNALLWLANEQRKRGNGLQAGDVYNTGTATLMQPMKAGQHAVASFGPLGTVELRLV</sequence>
<proteinExistence type="predicted"/>
<gene>
    <name evidence="1" type="ORF">JHL16_23065</name>
</gene>
<organism evidence="1 2">
    <name type="scientific">Taklimakanibacter albus</name>
    <dbReference type="NCBI Taxonomy" id="2800327"/>
    <lineage>
        <taxon>Bacteria</taxon>
        <taxon>Pseudomonadati</taxon>
        <taxon>Pseudomonadota</taxon>
        <taxon>Alphaproteobacteria</taxon>
        <taxon>Hyphomicrobiales</taxon>
        <taxon>Aestuariivirgaceae</taxon>
        <taxon>Taklimakanibacter</taxon>
    </lineage>
</organism>
<dbReference type="Proteomes" id="UP000616151">
    <property type="component" value="Unassembled WGS sequence"/>
</dbReference>
<keyword evidence="1" id="KW-0378">Hydrolase</keyword>
<comment type="caution">
    <text evidence="1">The sequence shown here is derived from an EMBL/GenBank/DDBJ whole genome shotgun (WGS) entry which is preliminary data.</text>
</comment>
<evidence type="ECO:0000313" key="1">
    <source>
        <dbReference type="EMBL" id="MBK1869260.1"/>
    </source>
</evidence>
<dbReference type="EMBL" id="JAENHL010000008">
    <property type="protein sequence ID" value="MBK1869260.1"/>
    <property type="molecule type" value="Genomic_DNA"/>
</dbReference>
<protein>
    <submittedName>
        <fullName evidence="1">Fumarylacetoacetate hydrolase family protein</fullName>
    </submittedName>
</protein>